<dbReference type="EC" id="2.5.1.3" evidence="9"/>
<dbReference type="PANTHER" id="PTHR20857">
    <property type="entry name" value="THIAMINE-PHOSPHATE PYROPHOSPHORYLASE"/>
    <property type="match status" value="1"/>
</dbReference>
<evidence type="ECO:0000256" key="6">
    <source>
        <dbReference type="ARBA" id="ARBA00047334"/>
    </source>
</evidence>
<dbReference type="GO" id="GO:0000287">
    <property type="term" value="F:magnesium ion binding"/>
    <property type="evidence" value="ECO:0007669"/>
    <property type="project" value="UniProtKB-UniRule"/>
</dbReference>
<dbReference type="InterPro" id="IPR036206">
    <property type="entry name" value="ThiamineP_synth_sf"/>
</dbReference>
<comment type="similarity">
    <text evidence="9 10">Belongs to the thiamine-phosphate synthase family.</text>
</comment>
<evidence type="ECO:0000313" key="14">
    <source>
        <dbReference type="Proteomes" id="UP000613208"/>
    </source>
</evidence>
<dbReference type="AlphaFoldDB" id="A0A916Q8Q9"/>
<dbReference type="FunFam" id="3.20.20.70:FF:000096">
    <property type="entry name" value="Thiamine-phosphate synthase"/>
    <property type="match status" value="1"/>
</dbReference>
<dbReference type="GO" id="GO:0005737">
    <property type="term" value="C:cytoplasm"/>
    <property type="evidence" value="ECO:0007669"/>
    <property type="project" value="TreeGrafter"/>
</dbReference>
<dbReference type="InterPro" id="IPR022998">
    <property type="entry name" value="ThiamineP_synth_TenI"/>
</dbReference>
<evidence type="ECO:0000256" key="1">
    <source>
        <dbReference type="ARBA" id="ARBA00005165"/>
    </source>
</evidence>
<dbReference type="Pfam" id="PF02581">
    <property type="entry name" value="TMP-TENI"/>
    <property type="match status" value="1"/>
</dbReference>
<keyword evidence="3 9" id="KW-0479">Metal-binding</keyword>
<dbReference type="EMBL" id="BLYI01000006">
    <property type="protein sequence ID" value="GFO83909.1"/>
    <property type="molecule type" value="Genomic_DNA"/>
</dbReference>
<evidence type="ECO:0000256" key="9">
    <source>
        <dbReference type="HAMAP-Rule" id="MF_00097"/>
    </source>
</evidence>
<dbReference type="CDD" id="cd00564">
    <property type="entry name" value="TMP_TenI"/>
    <property type="match status" value="1"/>
</dbReference>
<dbReference type="SUPFAM" id="SSF51391">
    <property type="entry name" value="Thiamin phosphate synthase"/>
    <property type="match status" value="1"/>
</dbReference>
<feature type="binding site" evidence="9">
    <location>
        <position position="111"/>
    </location>
    <ligand>
        <name>4-amino-2-methyl-5-(diphosphooxymethyl)pyrimidine</name>
        <dbReference type="ChEBI" id="CHEBI:57841"/>
    </ligand>
</feature>
<evidence type="ECO:0000259" key="12">
    <source>
        <dbReference type="Pfam" id="PF02581"/>
    </source>
</evidence>
<feature type="binding site" evidence="9">
    <location>
        <begin position="137"/>
        <end position="139"/>
    </location>
    <ligand>
        <name>2-[(2R,5Z)-2-carboxy-4-methylthiazol-5(2H)-ylidene]ethyl phosphate</name>
        <dbReference type="ChEBI" id="CHEBI:62899"/>
    </ligand>
</feature>
<dbReference type="GO" id="GO:0009229">
    <property type="term" value="P:thiamine diphosphate biosynthetic process"/>
    <property type="evidence" value="ECO:0007669"/>
    <property type="project" value="UniProtKB-UniRule"/>
</dbReference>
<evidence type="ECO:0000256" key="4">
    <source>
        <dbReference type="ARBA" id="ARBA00022842"/>
    </source>
</evidence>
<evidence type="ECO:0000256" key="5">
    <source>
        <dbReference type="ARBA" id="ARBA00022977"/>
    </source>
</evidence>
<name>A0A916Q8Q9_9FIRM</name>
<accession>A0A916Q8Q9</accession>
<evidence type="ECO:0000313" key="13">
    <source>
        <dbReference type="EMBL" id="GFO83909.1"/>
    </source>
</evidence>
<evidence type="ECO:0000256" key="11">
    <source>
        <dbReference type="RuleBase" id="RU004253"/>
    </source>
</evidence>
<proteinExistence type="inferred from homology"/>
<evidence type="ECO:0000256" key="7">
    <source>
        <dbReference type="ARBA" id="ARBA00047851"/>
    </source>
</evidence>
<comment type="catalytic activity">
    <reaction evidence="6 9 10">
        <text>4-methyl-5-(2-phosphooxyethyl)-thiazole + 4-amino-2-methyl-5-(diphosphooxymethyl)pyrimidine + H(+) = thiamine phosphate + diphosphate</text>
        <dbReference type="Rhea" id="RHEA:22328"/>
        <dbReference type="ChEBI" id="CHEBI:15378"/>
        <dbReference type="ChEBI" id="CHEBI:33019"/>
        <dbReference type="ChEBI" id="CHEBI:37575"/>
        <dbReference type="ChEBI" id="CHEBI:57841"/>
        <dbReference type="ChEBI" id="CHEBI:58296"/>
        <dbReference type="EC" id="2.5.1.3"/>
    </reaction>
</comment>
<dbReference type="HAMAP" id="MF_00097">
    <property type="entry name" value="TMP_synthase"/>
    <property type="match status" value="1"/>
</dbReference>
<keyword evidence="2 9" id="KW-0808">Transferase</keyword>
<gene>
    <name evidence="9 13" type="primary">thiE</name>
    <name evidence="13" type="ORF">ANBU17_02560</name>
</gene>
<comment type="pathway">
    <text evidence="1 9 11">Cofactor biosynthesis; thiamine diphosphate biosynthesis; thiamine phosphate from 4-amino-2-methyl-5-diphosphomethylpyrimidine and 4-methyl-5-(2-phosphoethyl)-thiazole: step 1/1.</text>
</comment>
<sequence>MNIKASDMTLYAVTDAAWTGEKTLTEQTEEAMKGGITFLQLREKHLPEAAFLKEAIEIRDLARKYQIPFVINDNIEIAQKAEADGVHVGQDDMPVEEVRQILGPDKIIGVSAHNVEEAVRAEQGGADYLGVGAVYPTSTKENTSAVSMEEMKKICQTVSIPVVAIGGIKKDNMNVLTGTGVDGIAVVSAIFAAKDIRKAARELLEAVKEMKAE</sequence>
<comment type="cofactor">
    <cofactor evidence="9">
        <name>Mg(2+)</name>
        <dbReference type="ChEBI" id="CHEBI:18420"/>
    </cofactor>
    <text evidence="9">Binds 1 Mg(2+) ion per subunit.</text>
</comment>
<dbReference type="InterPro" id="IPR013785">
    <property type="entry name" value="Aldolase_TIM"/>
</dbReference>
<dbReference type="Proteomes" id="UP000613208">
    <property type="component" value="Unassembled WGS sequence"/>
</dbReference>
<reference evidence="13" key="1">
    <citation type="submission" date="2020-06" db="EMBL/GenBank/DDBJ databases">
        <title>Characterization of fructooligosaccharide metabolism and fructooligosaccharide-degrading enzymes in human commensal butyrate producers.</title>
        <authorList>
            <person name="Tanno H."/>
            <person name="Fujii T."/>
            <person name="Hirano K."/>
            <person name="Maeno S."/>
            <person name="Tonozuka T."/>
            <person name="Sakamoto M."/>
            <person name="Ohkuma M."/>
            <person name="Tochio T."/>
            <person name="Endo A."/>
        </authorList>
    </citation>
    <scope>NUCLEOTIDE SEQUENCE</scope>
    <source>
        <strain evidence="13">JCM 17466</strain>
    </source>
</reference>
<feature type="binding site" evidence="9">
    <location>
        <begin position="187"/>
        <end position="188"/>
    </location>
    <ligand>
        <name>2-[(2R,5Z)-2-carboxy-4-methylthiazol-5(2H)-ylidene]ethyl phosphate</name>
        <dbReference type="ChEBI" id="CHEBI:62899"/>
    </ligand>
</feature>
<dbReference type="GO" id="GO:0009228">
    <property type="term" value="P:thiamine biosynthetic process"/>
    <property type="evidence" value="ECO:0007669"/>
    <property type="project" value="UniProtKB-KW"/>
</dbReference>
<comment type="catalytic activity">
    <reaction evidence="7 9 10">
        <text>2-(2-carboxy-4-methylthiazol-5-yl)ethyl phosphate + 4-amino-2-methyl-5-(diphosphooxymethyl)pyrimidine + 2 H(+) = thiamine phosphate + CO2 + diphosphate</text>
        <dbReference type="Rhea" id="RHEA:47848"/>
        <dbReference type="ChEBI" id="CHEBI:15378"/>
        <dbReference type="ChEBI" id="CHEBI:16526"/>
        <dbReference type="ChEBI" id="CHEBI:33019"/>
        <dbReference type="ChEBI" id="CHEBI:37575"/>
        <dbReference type="ChEBI" id="CHEBI:57841"/>
        <dbReference type="ChEBI" id="CHEBI:62890"/>
        <dbReference type="EC" id="2.5.1.3"/>
    </reaction>
</comment>
<keyword evidence="14" id="KW-1185">Reference proteome</keyword>
<dbReference type="InterPro" id="IPR034291">
    <property type="entry name" value="TMP_synthase"/>
</dbReference>
<keyword evidence="4 9" id="KW-0460">Magnesium</keyword>
<feature type="binding site" evidence="9">
    <location>
        <position position="92"/>
    </location>
    <ligand>
        <name>Mg(2+)</name>
        <dbReference type="ChEBI" id="CHEBI:18420"/>
    </ligand>
</feature>
<dbReference type="NCBIfam" id="TIGR00693">
    <property type="entry name" value="thiE"/>
    <property type="match status" value="1"/>
</dbReference>
<comment type="function">
    <text evidence="9">Condenses 4-methyl-5-(beta-hydroxyethyl)thiazole monophosphate (THZ-P) and 2-methyl-4-amino-5-hydroxymethyl pyrimidine pyrophosphate (HMP-PP) to form thiamine monophosphate (TMP).</text>
</comment>
<evidence type="ECO:0000256" key="3">
    <source>
        <dbReference type="ARBA" id="ARBA00022723"/>
    </source>
</evidence>
<feature type="binding site" evidence="9">
    <location>
        <position position="73"/>
    </location>
    <ligand>
        <name>Mg(2+)</name>
        <dbReference type="ChEBI" id="CHEBI:18420"/>
    </ligand>
</feature>
<comment type="catalytic activity">
    <reaction evidence="8 9 10">
        <text>2-[(2R,5Z)-2-carboxy-4-methylthiazol-5(2H)-ylidene]ethyl phosphate + 4-amino-2-methyl-5-(diphosphooxymethyl)pyrimidine + 2 H(+) = thiamine phosphate + CO2 + diphosphate</text>
        <dbReference type="Rhea" id="RHEA:47844"/>
        <dbReference type="ChEBI" id="CHEBI:15378"/>
        <dbReference type="ChEBI" id="CHEBI:16526"/>
        <dbReference type="ChEBI" id="CHEBI:33019"/>
        <dbReference type="ChEBI" id="CHEBI:37575"/>
        <dbReference type="ChEBI" id="CHEBI:57841"/>
        <dbReference type="ChEBI" id="CHEBI:62899"/>
        <dbReference type="EC" id="2.5.1.3"/>
    </reaction>
</comment>
<feature type="binding site" evidence="9">
    <location>
        <position position="167"/>
    </location>
    <ligand>
        <name>2-[(2R,5Z)-2-carboxy-4-methylthiazol-5(2H)-ylidene]ethyl phosphate</name>
        <dbReference type="ChEBI" id="CHEBI:62899"/>
    </ligand>
</feature>
<dbReference type="PANTHER" id="PTHR20857:SF23">
    <property type="entry name" value="THIAMINE BIOSYNTHETIC BIFUNCTIONAL ENZYME"/>
    <property type="match status" value="1"/>
</dbReference>
<evidence type="ECO:0000256" key="2">
    <source>
        <dbReference type="ARBA" id="ARBA00022679"/>
    </source>
</evidence>
<dbReference type="Gene3D" id="3.20.20.70">
    <property type="entry name" value="Aldolase class I"/>
    <property type="match status" value="1"/>
</dbReference>
<organism evidence="13 14">
    <name type="scientific">Anaerostipes butyraticus</name>
    <dbReference type="NCBI Taxonomy" id="645466"/>
    <lineage>
        <taxon>Bacteria</taxon>
        <taxon>Bacillati</taxon>
        <taxon>Bacillota</taxon>
        <taxon>Clostridia</taxon>
        <taxon>Lachnospirales</taxon>
        <taxon>Lachnospiraceae</taxon>
        <taxon>Anaerostipes</taxon>
    </lineage>
</organism>
<evidence type="ECO:0000256" key="10">
    <source>
        <dbReference type="RuleBase" id="RU003826"/>
    </source>
</evidence>
<feature type="domain" description="Thiamine phosphate synthase/TenI" evidence="12">
    <location>
        <begin position="10"/>
        <end position="190"/>
    </location>
</feature>
<feature type="binding site" evidence="9">
    <location>
        <position position="72"/>
    </location>
    <ligand>
        <name>4-amino-2-methyl-5-(diphosphooxymethyl)pyrimidine</name>
        <dbReference type="ChEBI" id="CHEBI:57841"/>
    </ligand>
</feature>
<keyword evidence="5 9" id="KW-0784">Thiamine biosynthesis</keyword>
<evidence type="ECO:0000256" key="8">
    <source>
        <dbReference type="ARBA" id="ARBA00047883"/>
    </source>
</evidence>
<feature type="binding site" evidence="9">
    <location>
        <position position="140"/>
    </location>
    <ligand>
        <name>4-amino-2-methyl-5-(diphosphooxymethyl)pyrimidine</name>
        <dbReference type="ChEBI" id="CHEBI:57841"/>
    </ligand>
</feature>
<comment type="caution">
    <text evidence="13">The sequence shown here is derived from an EMBL/GenBank/DDBJ whole genome shotgun (WGS) entry which is preliminary data.</text>
</comment>
<protein>
    <recommendedName>
        <fullName evidence="9">Thiamine-phosphate synthase</fullName>
        <shortName evidence="9">TP synthase</shortName>
        <shortName evidence="9">TPS</shortName>
        <ecNumber evidence="9">2.5.1.3</ecNumber>
    </recommendedName>
    <alternativeName>
        <fullName evidence="9">Thiamine-phosphate pyrophosphorylase</fullName>
        <shortName evidence="9">TMP pyrophosphorylase</shortName>
        <shortName evidence="9">TMP-PPase</shortName>
    </alternativeName>
</protein>
<dbReference type="GO" id="GO:0004789">
    <property type="term" value="F:thiamine-phosphate diphosphorylase activity"/>
    <property type="evidence" value="ECO:0007669"/>
    <property type="project" value="UniProtKB-UniRule"/>
</dbReference>
<feature type="binding site" evidence="9">
    <location>
        <begin position="40"/>
        <end position="44"/>
    </location>
    <ligand>
        <name>4-amino-2-methyl-5-(diphosphooxymethyl)pyrimidine</name>
        <dbReference type="ChEBI" id="CHEBI:57841"/>
    </ligand>
</feature>